<feature type="region of interest" description="Disordered" evidence="12">
    <location>
        <begin position="119"/>
        <end position="150"/>
    </location>
</feature>
<dbReference type="SMART" id="SM00355">
    <property type="entry name" value="ZnF_C2H2"/>
    <property type="match status" value="5"/>
</dbReference>
<dbReference type="Gene3D" id="3.30.160.60">
    <property type="entry name" value="Classic Zinc Finger"/>
    <property type="match status" value="3"/>
</dbReference>
<dbReference type="InterPro" id="IPR036051">
    <property type="entry name" value="KRAB_dom_sf"/>
</dbReference>
<dbReference type="GO" id="GO:0005634">
    <property type="term" value="C:nucleus"/>
    <property type="evidence" value="ECO:0007669"/>
    <property type="project" value="UniProtKB-SubCell"/>
</dbReference>
<dbReference type="PROSITE" id="PS00028">
    <property type="entry name" value="ZINC_FINGER_C2H2_1"/>
    <property type="match status" value="4"/>
</dbReference>
<dbReference type="FunFam" id="3.30.160.60:FF:000065">
    <property type="entry name" value="B-cell CLL/lymphoma 6, member B"/>
    <property type="match status" value="1"/>
</dbReference>
<dbReference type="EMBL" id="VZRI01004364">
    <property type="protein sequence ID" value="NWU92539.1"/>
    <property type="molecule type" value="Genomic_DNA"/>
</dbReference>
<feature type="domain" description="C2H2-type" evidence="13">
    <location>
        <begin position="427"/>
        <end position="454"/>
    </location>
</feature>
<keyword evidence="16" id="KW-1185">Reference proteome</keyword>
<protein>
    <submittedName>
        <fullName evidence="15">ZN569 protein</fullName>
    </submittedName>
</protein>
<evidence type="ECO:0000256" key="8">
    <source>
        <dbReference type="ARBA" id="ARBA00023125"/>
    </source>
</evidence>
<keyword evidence="8" id="KW-0238">DNA-binding</keyword>
<evidence type="ECO:0000256" key="12">
    <source>
        <dbReference type="SAM" id="MobiDB-lite"/>
    </source>
</evidence>
<keyword evidence="7" id="KW-0805">Transcription regulation</keyword>
<dbReference type="SMART" id="SM00349">
    <property type="entry name" value="KRAB"/>
    <property type="match status" value="1"/>
</dbReference>
<keyword evidence="3" id="KW-0479">Metal-binding</keyword>
<dbReference type="GO" id="GO:0008270">
    <property type="term" value="F:zinc ion binding"/>
    <property type="evidence" value="ECO:0007669"/>
    <property type="project" value="UniProtKB-KW"/>
</dbReference>
<accession>A0A7K6ATB8</accession>
<evidence type="ECO:0000256" key="5">
    <source>
        <dbReference type="ARBA" id="ARBA00022771"/>
    </source>
</evidence>
<dbReference type="GO" id="GO:0000981">
    <property type="term" value="F:DNA-binding transcription factor activity, RNA polymerase II-specific"/>
    <property type="evidence" value="ECO:0007669"/>
    <property type="project" value="TreeGrafter"/>
</dbReference>
<evidence type="ECO:0000256" key="4">
    <source>
        <dbReference type="ARBA" id="ARBA00022737"/>
    </source>
</evidence>
<keyword evidence="5 11" id="KW-0863">Zinc-finger</keyword>
<dbReference type="InterPro" id="IPR001909">
    <property type="entry name" value="KRAB"/>
</dbReference>
<name>A0A7K6ATB8_UPUEP</name>
<feature type="non-terminal residue" evidence="15">
    <location>
        <position position="497"/>
    </location>
</feature>
<gene>
    <name evidence="15" type="primary">Znf569_1</name>
    <name evidence="15" type="ORF">UPUEPO_R05743</name>
</gene>
<keyword evidence="6" id="KW-0862">Zinc</keyword>
<feature type="domain" description="C2H2-type" evidence="13">
    <location>
        <begin position="455"/>
        <end position="482"/>
    </location>
</feature>
<comment type="caution">
    <text evidence="15">The sequence shown here is derived from an EMBL/GenBank/DDBJ whole genome shotgun (WGS) entry which is preliminary data.</text>
</comment>
<evidence type="ECO:0000313" key="15">
    <source>
        <dbReference type="EMBL" id="NWU92539.1"/>
    </source>
</evidence>
<dbReference type="PROSITE" id="PS50157">
    <property type="entry name" value="ZINC_FINGER_C2H2_2"/>
    <property type="match status" value="4"/>
</dbReference>
<evidence type="ECO:0000313" key="16">
    <source>
        <dbReference type="Proteomes" id="UP000544127"/>
    </source>
</evidence>
<dbReference type="SUPFAM" id="SSF57667">
    <property type="entry name" value="beta-beta-alpha zinc fingers"/>
    <property type="match status" value="3"/>
</dbReference>
<comment type="subcellular location">
    <subcellularLocation>
        <location evidence="1">Nucleus</location>
    </subcellularLocation>
</comment>
<dbReference type="FunFam" id="3.30.160.60:FF:000070">
    <property type="entry name" value="zinc finger protein 689 isoform X1"/>
    <property type="match status" value="1"/>
</dbReference>
<dbReference type="Pfam" id="PF00096">
    <property type="entry name" value="zf-C2H2"/>
    <property type="match status" value="3"/>
</dbReference>
<comment type="similarity">
    <text evidence="2">Belongs to the krueppel C2H2-type zinc-finger protein family.</text>
</comment>
<dbReference type="InterPro" id="IPR013087">
    <property type="entry name" value="Znf_C2H2_type"/>
</dbReference>
<feature type="domain" description="KRAB" evidence="14">
    <location>
        <begin position="45"/>
        <end position="116"/>
    </location>
</feature>
<dbReference type="CDD" id="cd07765">
    <property type="entry name" value="KRAB_A-box"/>
    <property type="match status" value="1"/>
</dbReference>
<dbReference type="OrthoDB" id="5411773at2759"/>
<keyword evidence="4" id="KW-0677">Repeat</keyword>
<keyword evidence="9" id="KW-0804">Transcription</keyword>
<dbReference type="PROSITE" id="PS50805">
    <property type="entry name" value="KRAB"/>
    <property type="match status" value="1"/>
</dbReference>
<dbReference type="Pfam" id="PF01352">
    <property type="entry name" value="KRAB"/>
    <property type="match status" value="1"/>
</dbReference>
<feature type="domain" description="C2H2-type" evidence="13">
    <location>
        <begin position="297"/>
        <end position="324"/>
    </location>
</feature>
<organism evidence="15 16">
    <name type="scientific">Upupa epops</name>
    <name type="common">Eurasian hoopoe</name>
    <dbReference type="NCBI Taxonomy" id="57439"/>
    <lineage>
        <taxon>Eukaryota</taxon>
        <taxon>Metazoa</taxon>
        <taxon>Chordata</taxon>
        <taxon>Craniata</taxon>
        <taxon>Vertebrata</taxon>
        <taxon>Euteleostomi</taxon>
        <taxon>Archelosauria</taxon>
        <taxon>Archosauria</taxon>
        <taxon>Dinosauria</taxon>
        <taxon>Saurischia</taxon>
        <taxon>Theropoda</taxon>
        <taxon>Coelurosauria</taxon>
        <taxon>Aves</taxon>
        <taxon>Neognathae</taxon>
        <taxon>Neoaves</taxon>
        <taxon>Telluraves</taxon>
        <taxon>Coraciimorphae</taxon>
        <taxon>Bucerotiformes</taxon>
        <taxon>Upupidae</taxon>
        <taxon>Upupa</taxon>
    </lineage>
</organism>
<evidence type="ECO:0000259" key="14">
    <source>
        <dbReference type="PROSITE" id="PS50805"/>
    </source>
</evidence>
<evidence type="ECO:0000256" key="11">
    <source>
        <dbReference type="PROSITE-ProRule" id="PRU00042"/>
    </source>
</evidence>
<proteinExistence type="inferred from homology"/>
<dbReference type="AlphaFoldDB" id="A0A7K6ATB8"/>
<reference evidence="15 16" key="1">
    <citation type="submission" date="2019-09" db="EMBL/GenBank/DDBJ databases">
        <title>Bird 10,000 Genomes (B10K) Project - Family phase.</title>
        <authorList>
            <person name="Zhang G."/>
        </authorList>
    </citation>
    <scope>NUCLEOTIDE SEQUENCE [LARGE SCALE GENOMIC DNA]</scope>
    <source>
        <strain evidence="15">B10K-DU-012-37</strain>
    </source>
</reference>
<evidence type="ECO:0000256" key="2">
    <source>
        <dbReference type="ARBA" id="ARBA00006991"/>
    </source>
</evidence>
<evidence type="ECO:0000256" key="10">
    <source>
        <dbReference type="ARBA" id="ARBA00023242"/>
    </source>
</evidence>
<evidence type="ECO:0000256" key="1">
    <source>
        <dbReference type="ARBA" id="ARBA00004123"/>
    </source>
</evidence>
<evidence type="ECO:0000256" key="9">
    <source>
        <dbReference type="ARBA" id="ARBA00023163"/>
    </source>
</evidence>
<dbReference type="Proteomes" id="UP000544127">
    <property type="component" value="Unassembled WGS sequence"/>
</dbReference>
<evidence type="ECO:0000256" key="3">
    <source>
        <dbReference type="ARBA" id="ARBA00022723"/>
    </source>
</evidence>
<feature type="non-terminal residue" evidence="15">
    <location>
        <position position="1"/>
    </location>
</feature>
<dbReference type="SUPFAM" id="SSF109640">
    <property type="entry name" value="KRAB domain (Kruppel-associated box)"/>
    <property type="match status" value="1"/>
</dbReference>
<dbReference type="InterPro" id="IPR050752">
    <property type="entry name" value="C2H2-ZF_domain"/>
</dbReference>
<dbReference type="PANTHER" id="PTHR24384">
    <property type="entry name" value="FINGER PUTATIVE TRANSCRIPTION FACTOR FAMILY-RELATED"/>
    <property type="match status" value="1"/>
</dbReference>
<dbReference type="PANTHER" id="PTHR24384:SF243">
    <property type="entry name" value="ZINC FINGER PROTEIN 777"/>
    <property type="match status" value="1"/>
</dbReference>
<dbReference type="Gene3D" id="6.10.140.140">
    <property type="match status" value="1"/>
</dbReference>
<feature type="domain" description="C2H2-type" evidence="13">
    <location>
        <begin position="399"/>
        <end position="426"/>
    </location>
</feature>
<keyword evidence="10" id="KW-0539">Nucleus</keyword>
<sequence>MAELRDRLEELERRLERAEKALRNGPPWALRGCSVPHSLLLQTLVTFEDIMVDFNREEWASLDDEQQDLYRTVMEDNYDTLVSLYCALSKPDLVAQMERREEPCVLAKPCWEEADISQEQKLEHSSNDGLLEETNQSVSENREKPEESQSLAVTISCNTLHIPQEAAAVPMDLSQLIQSPSCPRSVCPYEAVNPNQSLSPPPTAADAEVVIPMEVLPEEVAKKPTEPETVLEAMGRVTDMKESGNGQALAASVPEEPGKEVLTDVCHTPAQEAPAVEGSCVGRTAVCQRNSMREKCYSCPICSKNFLLKINLIIHQRSHNSCLPYICAHCKRSFMSKKKIQRHLQARDIKGFCPVLEAEDCTNRAACPASQLLTPNCGTAVWEKPSPNRFPLSPGKMMYTCNECMENFSSQSFLLLHQRRHASRHVILCPCCNRTFTWAKDFVRHHWTHTDERPYQCGVCQKTFKRRYHLNVHQRIHMRQERPYPCSEQQAVPAAPV</sequence>
<evidence type="ECO:0000256" key="6">
    <source>
        <dbReference type="ARBA" id="ARBA00022833"/>
    </source>
</evidence>
<evidence type="ECO:0000259" key="13">
    <source>
        <dbReference type="PROSITE" id="PS50157"/>
    </source>
</evidence>
<dbReference type="InterPro" id="IPR036236">
    <property type="entry name" value="Znf_C2H2_sf"/>
</dbReference>
<evidence type="ECO:0000256" key="7">
    <source>
        <dbReference type="ARBA" id="ARBA00023015"/>
    </source>
</evidence>
<dbReference type="GO" id="GO:0000978">
    <property type="term" value="F:RNA polymerase II cis-regulatory region sequence-specific DNA binding"/>
    <property type="evidence" value="ECO:0007669"/>
    <property type="project" value="TreeGrafter"/>
</dbReference>